<dbReference type="OrthoDB" id="3362851at2759"/>
<name>A0A9P9EEX9_9HYPO</name>
<gene>
    <name evidence="8" type="ORF">EDB81DRAFT_77225</name>
</gene>
<evidence type="ECO:0000256" key="5">
    <source>
        <dbReference type="ARBA" id="ARBA00023242"/>
    </source>
</evidence>
<dbReference type="Proteomes" id="UP000738349">
    <property type="component" value="Unassembled WGS sequence"/>
</dbReference>
<evidence type="ECO:0000256" key="3">
    <source>
        <dbReference type="ARBA" id="ARBA00023015"/>
    </source>
</evidence>
<evidence type="ECO:0000256" key="6">
    <source>
        <dbReference type="SAM" id="MobiDB-lite"/>
    </source>
</evidence>
<keyword evidence="4" id="KW-0804">Transcription</keyword>
<keyword evidence="5" id="KW-0539">Nucleus</keyword>
<dbReference type="GO" id="GO:0005634">
    <property type="term" value="C:nucleus"/>
    <property type="evidence" value="ECO:0007669"/>
    <property type="project" value="UniProtKB-SubCell"/>
</dbReference>
<evidence type="ECO:0000256" key="4">
    <source>
        <dbReference type="ARBA" id="ARBA00023163"/>
    </source>
</evidence>
<sequence length="664" mass="74523">MTRPTCSSCQSRGAICTYSQRRKKPGPPKGSHRAPRSLSDASLTVPTSRHTFAAAPAYSPSSILEALGAFRDPIDESTYACDLNSASLFGDNAAAQQQFFENPFINASPYDSLGMLSPDNCLDLDPELEAYLLNLYFSHIQPIYPLLRHVPSPSSNRNPSGLSLRLKMAVYAVASRFANPDVCRTPISPKMFAQHATNLSRGPALTLDELKASLLLCVYDMSESLSWDTVTEIARITRMAELYYGLHLDGNRTEQNRAEASRNEVRMNGKDSETYIDHDMEEWKSVWWCIYSLDTSCNAVASFSNAISDNFQSKMALPSVSIPDFTNSALGDTRSDEDKLHFIPSTGRKHWELMRMLFSKASCRNRNLYLGASSLMRSVTELRSLIRQSRGQDLHARLHELESDCTAASFALPSWFFNATRNLGIGETEQQHQNRLETLLVWFCANLLLPICAAKISCQTMSGGTIELKVHWLAILSKANEVVRVVQNWKPSYFEAVDPMCTYIIILTASVLAYNGQFATDSEVTRLQFTKHLDLFELFLDQMAVNWPIAHHHGNALKMLRTRLSIRNPTYREALDYIFRLTSPLSGQLLSPSPDAFLVQPSLLNESLSPHFQNEFTSARSTDEHSQDAIDAQFLNNDWLEELDSEYLDGVDGELNLTNITTED</sequence>
<evidence type="ECO:0000256" key="1">
    <source>
        <dbReference type="ARBA" id="ARBA00004123"/>
    </source>
</evidence>
<keyword evidence="9" id="KW-1185">Reference proteome</keyword>
<proteinExistence type="predicted"/>
<dbReference type="AlphaFoldDB" id="A0A9P9EEX9"/>
<protein>
    <recommendedName>
        <fullName evidence="7">Xylanolytic transcriptional activator regulatory domain-containing protein</fullName>
    </recommendedName>
</protein>
<dbReference type="CDD" id="cd12148">
    <property type="entry name" value="fungal_TF_MHR"/>
    <property type="match status" value="1"/>
</dbReference>
<keyword evidence="3" id="KW-0805">Transcription regulation</keyword>
<accession>A0A9P9EEX9</accession>
<reference evidence="8" key="1">
    <citation type="journal article" date="2021" name="Nat. Commun.">
        <title>Genetic determinants of endophytism in the Arabidopsis root mycobiome.</title>
        <authorList>
            <person name="Mesny F."/>
            <person name="Miyauchi S."/>
            <person name="Thiergart T."/>
            <person name="Pickel B."/>
            <person name="Atanasova L."/>
            <person name="Karlsson M."/>
            <person name="Huettel B."/>
            <person name="Barry K.W."/>
            <person name="Haridas S."/>
            <person name="Chen C."/>
            <person name="Bauer D."/>
            <person name="Andreopoulos W."/>
            <person name="Pangilinan J."/>
            <person name="LaButti K."/>
            <person name="Riley R."/>
            <person name="Lipzen A."/>
            <person name="Clum A."/>
            <person name="Drula E."/>
            <person name="Henrissat B."/>
            <person name="Kohler A."/>
            <person name="Grigoriev I.V."/>
            <person name="Martin F.M."/>
            <person name="Hacquard S."/>
        </authorList>
    </citation>
    <scope>NUCLEOTIDE SEQUENCE</scope>
    <source>
        <strain evidence="8">MPI-CAGE-AT-0147</strain>
    </source>
</reference>
<comment type="subcellular location">
    <subcellularLocation>
        <location evidence="1">Nucleus</location>
    </subcellularLocation>
</comment>
<dbReference type="GO" id="GO:0006351">
    <property type="term" value="P:DNA-templated transcription"/>
    <property type="evidence" value="ECO:0007669"/>
    <property type="project" value="InterPro"/>
</dbReference>
<feature type="region of interest" description="Disordered" evidence="6">
    <location>
        <begin position="19"/>
        <end position="42"/>
    </location>
</feature>
<dbReference type="GO" id="GO:0000981">
    <property type="term" value="F:DNA-binding transcription factor activity, RNA polymerase II-specific"/>
    <property type="evidence" value="ECO:0007669"/>
    <property type="project" value="InterPro"/>
</dbReference>
<dbReference type="GO" id="GO:0003677">
    <property type="term" value="F:DNA binding"/>
    <property type="evidence" value="ECO:0007669"/>
    <property type="project" value="InterPro"/>
</dbReference>
<evidence type="ECO:0000313" key="8">
    <source>
        <dbReference type="EMBL" id="KAH7136223.1"/>
    </source>
</evidence>
<dbReference type="GO" id="GO:0008270">
    <property type="term" value="F:zinc ion binding"/>
    <property type="evidence" value="ECO:0007669"/>
    <property type="project" value="InterPro"/>
</dbReference>
<organism evidence="8 9">
    <name type="scientific">Dactylonectria macrodidyma</name>
    <dbReference type="NCBI Taxonomy" id="307937"/>
    <lineage>
        <taxon>Eukaryota</taxon>
        <taxon>Fungi</taxon>
        <taxon>Dikarya</taxon>
        <taxon>Ascomycota</taxon>
        <taxon>Pezizomycotina</taxon>
        <taxon>Sordariomycetes</taxon>
        <taxon>Hypocreomycetidae</taxon>
        <taxon>Hypocreales</taxon>
        <taxon>Nectriaceae</taxon>
        <taxon>Dactylonectria</taxon>
    </lineage>
</organism>
<dbReference type="PANTHER" id="PTHR47338">
    <property type="entry name" value="ZN(II)2CYS6 TRANSCRIPTION FACTOR (EUROFUNG)-RELATED"/>
    <property type="match status" value="1"/>
</dbReference>
<dbReference type="PANTHER" id="PTHR47338:SF5">
    <property type="entry name" value="ZN(II)2CYS6 TRANSCRIPTION FACTOR (EUROFUNG)"/>
    <property type="match status" value="1"/>
</dbReference>
<feature type="domain" description="Xylanolytic transcriptional activator regulatory" evidence="7">
    <location>
        <begin position="133"/>
        <end position="329"/>
    </location>
</feature>
<keyword evidence="2" id="KW-0479">Metal-binding</keyword>
<evidence type="ECO:0000259" key="7">
    <source>
        <dbReference type="Pfam" id="PF04082"/>
    </source>
</evidence>
<dbReference type="InterPro" id="IPR007219">
    <property type="entry name" value="XnlR_reg_dom"/>
</dbReference>
<dbReference type="Pfam" id="PF04082">
    <property type="entry name" value="Fungal_trans"/>
    <property type="match status" value="1"/>
</dbReference>
<dbReference type="InterPro" id="IPR050815">
    <property type="entry name" value="TF_fung"/>
</dbReference>
<evidence type="ECO:0000313" key="9">
    <source>
        <dbReference type="Proteomes" id="UP000738349"/>
    </source>
</evidence>
<dbReference type="EMBL" id="JAGMUV010000013">
    <property type="protein sequence ID" value="KAH7136223.1"/>
    <property type="molecule type" value="Genomic_DNA"/>
</dbReference>
<evidence type="ECO:0000256" key="2">
    <source>
        <dbReference type="ARBA" id="ARBA00022723"/>
    </source>
</evidence>
<feature type="compositionally biased region" description="Basic residues" evidence="6">
    <location>
        <begin position="20"/>
        <end position="35"/>
    </location>
</feature>
<comment type="caution">
    <text evidence="8">The sequence shown here is derived from an EMBL/GenBank/DDBJ whole genome shotgun (WGS) entry which is preliminary data.</text>
</comment>